<sequence>MHETVDMVGADEDDHLLSVEEARVRLNSLSDDEANKLVQISKWFANRCEVPAEDLRQEAIVRVLSGSRQCRRGADFVRFLAGVMRSLVSAESEARKAGARPVLVVLDSENGHDLADNAPSPEHLVASRVDDGQTLAKIDRIIADDEQLQLLVEGLADNMIGEDLEALLGVDVKGLAAARKRLKRRLLNEFPERMG</sequence>
<accession>A0A7M2GK72</accession>
<gene>
    <name evidence="1" type="ORF">H5V43_04125</name>
</gene>
<dbReference type="Proteomes" id="UP000593663">
    <property type="component" value="Chromosome 1"/>
</dbReference>
<organism evidence="1 2">
    <name type="scientific">Sphingobium fuliginis (strain ATCC 27551)</name>
    <dbReference type="NCBI Taxonomy" id="336203"/>
    <lineage>
        <taxon>Bacteria</taxon>
        <taxon>Pseudomonadati</taxon>
        <taxon>Pseudomonadota</taxon>
        <taxon>Alphaproteobacteria</taxon>
        <taxon>Sphingomonadales</taxon>
        <taxon>Sphingomonadaceae</taxon>
        <taxon>Sphingobium</taxon>
    </lineage>
</organism>
<dbReference type="EMBL" id="CP060035">
    <property type="protein sequence ID" value="QOT72339.1"/>
    <property type="molecule type" value="Genomic_DNA"/>
</dbReference>
<evidence type="ECO:0000313" key="1">
    <source>
        <dbReference type="EMBL" id="QOT72339.1"/>
    </source>
</evidence>
<protein>
    <recommendedName>
        <fullName evidence="3">Sigma-70 family RNA polymerase sigma factor</fullName>
    </recommendedName>
</protein>
<evidence type="ECO:0008006" key="3">
    <source>
        <dbReference type="Google" id="ProtNLM"/>
    </source>
</evidence>
<proteinExistence type="predicted"/>
<dbReference type="RefSeq" id="WP_025546483.1">
    <property type="nucleotide sequence ID" value="NZ_BATN01000001.1"/>
</dbReference>
<name>A0A7M2GK72_SPHSA</name>
<evidence type="ECO:0000313" key="2">
    <source>
        <dbReference type="Proteomes" id="UP000593663"/>
    </source>
</evidence>
<dbReference type="AlphaFoldDB" id="A0A7M2GK72"/>
<dbReference type="KEGG" id="sbar:H5V43_04125"/>
<reference evidence="2" key="1">
    <citation type="submission" date="2020-08" db="EMBL/GenBank/DDBJ databases">
        <title>Complete genome sequence of Sphingobium barthaii strain KK22, a high-molecular-weight polycyclic aromatic hydrocarbon-degrading soil bacterium.</title>
        <authorList>
            <person name="Mori J.F."/>
            <person name="Kanaly R.A."/>
        </authorList>
    </citation>
    <scope>NUCLEOTIDE SEQUENCE [LARGE SCALE GENOMIC DNA]</scope>
    <source>
        <strain evidence="2">KK22</strain>
    </source>
</reference>